<feature type="chain" id="PRO_5034411774" evidence="1">
    <location>
        <begin position="21"/>
        <end position="270"/>
    </location>
</feature>
<dbReference type="InterPro" id="IPR038670">
    <property type="entry name" value="HslJ-like_sf"/>
</dbReference>
<proteinExistence type="predicted"/>
<evidence type="ECO:0000259" key="2">
    <source>
        <dbReference type="Pfam" id="PF03724"/>
    </source>
</evidence>
<organism evidence="3 4">
    <name type="scientific">Bizionia saleffrena</name>
    <dbReference type="NCBI Taxonomy" id="291189"/>
    <lineage>
        <taxon>Bacteria</taxon>
        <taxon>Pseudomonadati</taxon>
        <taxon>Bacteroidota</taxon>
        <taxon>Flavobacteriia</taxon>
        <taxon>Flavobacteriales</taxon>
        <taxon>Flavobacteriaceae</taxon>
        <taxon>Bizionia</taxon>
    </lineage>
</organism>
<reference evidence="3 4" key="1">
    <citation type="submission" date="2019-08" db="EMBL/GenBank/DDBJ databases">
        <title>Genomes of Antarctic Bizionia species.</title>
        <authorList>
            <person name="Bowman J.P."/>
        </authorList>
    </citation>
    <scope>NUCLEOTIDE SEQUENCE [LARGE SCALE GENOMIC DNA]</scope>
    <source>
        <strain evidence="3 4">HFD</strain>
    </source>
</reference>
<dbReference type="PANTHER" id="PTHR35535">
    <property type="entry name" value="HEAT SHOCK PROTEIN HSLJ"/>
    <property type="match status" value="1"/>
</dbReference>
<feature type="signal peptide" evidence="1">
    <location>
        <begin position="1"/>
        <end position="20"/>
    </location>
</feature>
<sequence>MKIKLIVIAVIAFTAFSCNSTKQSHENMSTEKESTTLTETSWELSKLEDKIIEQSQLNGDKISFTLNGTDNTITGYSGCNFFKGTYTVTDNGIISFSPLATTRKACPDAIINASHLFKVFNLAHNFTLSGDTLTLKTTKKAVLAVFTSSKTVHNPITEKYWKLKTLQGKAVVMAENQEREIYFTLKTEEHRIQGFAGCNTFSGSYTLEKGNKISFKHLATTLKICQDVAVNETDVLSIFNTANNYTITGDTLILNSGDKISLAVFEAIYF</sequence>
<accession>A0A8H2QKN6</accession>
<dbReference type="RefSeq" id="WP_148368264.1">
    <property type="nucleotide sequence ID" value="NZ_VSKM01000001.1"/>
</dbReference>
<dbReference type="InterPro" id="IPR053147">
    <property type="entry name" value="Hsp_HslJ-like"/>
</dbReference>
<name>A0A8H2QKN6_9FLAO</name>
<keyword evidence="4" id="KW-1185">Reference proteome</keyword>
<keyword evidence="1" id="KW-0732">Signal</keyword>
<dbReference type="PANTHER" id="PTHR35535:SF1">
    <property type="entry name" value="HEAT SHOCK PROTEIN HSLJ"/>
    <property type="match status" value="1"/>
</dbReference>
<dbReference type="AlphaFoldDB" id="A0A8H2QKN6"/>
<feature type="domain" description="DUF306" evidence="2">
    <location>
        <begin position="155"/>
        <end position="265"/>
    </location>
</feature>
<dbReference type="Proteomes" id="UP000323324">
    <property type="component" value="Unassembled WGS sequence"/>
</dbReference>
<dbReference type="InterPro" id="IPR005184">
    <property type="entry name" value="DUF306_Meta_HslJ"/>
</dbReference>
<comment type="caution">
    <text evidence="3">The sequence shown here is derived from an EMBL/GenBank/DDBJ whole genome shotgun (WGS) entry which is preliminary data.</text>
</comment>
<evidence type="ECO:0000313" key="4">
    <source>
        <dbReference type="Proteomes" id="UP000323324"/>
    </source>
</evidence>
<dbReference type="PROSITE" id="PS51257">
    <property type="entry name" value="PROKAR_LIPOPROTEIN"/>
    <property type="match status" value="1"/>
</dbReference>
<feature type="domain" description="DUF306" evidence="2">
    <location>
        <begin position="35"/>
        <end position="146"/>
    </location>
</feature>
<protein>
    <submittedName>
        <fullName evidence="3">META domain-containing protein</fullName>
    </submittedName>
</protein>
<dbReference type="Pfam" id="PF03724">
    <property type="entry name" value="META"/>
    <property type="match status" value="2"/>
</dbReference>
<dbReference type="EMBL" id="VSKM01000001">
    <property type="protein sequence ID" value="TYB80373.1"/>
    <property type="molecule type" value="Genomic_DNA"/>
</dbReference>
<evidence type="ECO:0000313" key="3">
    <source>
        <dbReference type="EMBL" id="TYB80373.1"/>
    </source>
</evidence>
<dbReference type="Gene3D" id="2.40.128.270">
    <property type="match status" value="2"/>
</dbReference>
<gene>
    <name evidence="3" type="ORF">ES676_01530</name>
</gene>
<evidence type="ECO:0000256" key="1">
    <source>
        <dbReference type="SAM" id="SignalP"/>
    </source>
</evidence>